<dbReference type="EMBL" id="JABELX010000004">
    <property type="protein sequence ID" value="NNH71010.1"/>
    <property type="molecule type" value="Genomic_DNA"/>
</dbReference>
<reference evidence="3 4" key="1">
    <citation type="submission" date="2020-05" db="EMBL/GenBank/DDBJ databases">
        <title>MicrobeNet Type strains.</title>
        <authorList>
            <person name="Nicholson A.C."/>
        </authorList>
    </citation>
    <scope>NUCLEOTIDE SEQUENCE [LARGE SCALE GENOMIC DNA]</scope>
    <source>
        <strain evidence="3 4">JCM 3224</strain>
    </source>
</reference>
<sequence>MAGADIAVAGRVAAGPAMKGSAWLWRRLRPETTRAALDAHADELAELVERVETRRLTELGVVRGEQIDVSWTEQVRTRERMRTRTGSLSELCGYYGDLDTGRLVVLGAAGSGKTVIAMWLLLDLLAKRKDTQQRSPVPVRMNVASWDPESVGFARWVSSQLVTHYSVNRRVAEQLVESGRILPVLDGLDEMTDGGSHRRPRCALDRLNEPEWRGRPVVLTCRDDAYRAMRDLGANSGLRSAAAVTMRRLSPSTVNAYLSFCRDAAGIDADAWNPVTEWLGNRRLQVLADALSTPWVLSLAVAYLTEKGEQGALRLVAAASGDELREVLLASLVPAAAATQSTGAHGQRKYTAGQVQTWLAMLALHMATRASRGCGGTDIALNDLWELAARRSRLLHAIVAIVAGMVAGTVFVSPLTVPLGSPSVRLWGTLVISVALGSLFGLLTSNRPRRMIWRFTSVGARRRWLKAFRRGCVVLVSLLVPFVLVCVLVYRLDQESVWQVSRTYAVFGLGFGLPLAVGVVLITGLTAHAEPQANERRVIRDDAVAGIAIAAMVTVLAVLTHAMVVPTTQLSLLIKLAELAVFNLIGGVALAMLVSRAAVRYACARIFFVFTPRFPARPIQFLEWARSTGLLRVTGAAYQFRHQTFGDWLRSTS</sequence>
<dbReference type="RefSeq" id="WP_169815097.1">
    <property type="nucleotide sequence ID" value="NZ_JABELX010000004.1"/>
</dbReference>
<keyword evidence="1" id="KW-1133">Transmembrane helix</keyword>
<feature type="transmembrane region" description="Helical" evidence="1">
    <location>
        <begin position="394"/>
        <end position="412"/>
    </location>
</feature>
<feature type="transmembrane region" description="Helical" evidence="1">
    <location>
        <begin position="543"/>
        <end position="564"/>
    </location>
</feature>
<name>A0A849C3J0_9NOCA</name>
<keyword evidence="1" id="KW-0812">Transmembrane</keyword>
<keyword evidence="4" id="KW-1185">Reference proteome</keyword>
<feature type="transmembrane region" description="Helical" evidence="1">
    <location>
        <begin position="471"/>
        <end position="492"/>
    </location>
</feature>
<dbReference type="Pfam" id="PF05729">
    <property type="entry name" value="NACHT"/>
    <property type="match status" value="1"/>
</dbReference>
<evidence type="ECO:0000313" key="3">
    <source>
        <dbReference type="EMBL" id="NNH71010.1"/>
    </source>
</evidence>
<keyword evidence="1" id="KW-0472">Membrane</keyword>
<proteinExistence type="predicted"/>
<dbReference type="InterPro" id="IPR027417">
    <property type="entry name" value="P-loop_NTPase"/>
</dbReference>
<dbReference type="Gene3D" id="3.40.50.300">
    <property type="entry name" value="P-loop containing nucleotide triphosphate hydrolases"/>
    <property type="match status" value="1"/>
</dbReference>
<evidence type="ECO:0000313" key="4">
    <source>
        <dbReference type="Proteomes" id="UP000586827"/>
    </source>
</evidence>
<organism evidence="3 4">
    <name type="scientific">Nocardia uniformis</name>
    <dbReference type="NCBI Taxonomy" id="53432"/>
    <lineage>
        <taxon>Bacteria</taxon>
        <taxon>Bacillati</taxon>
        <taxon>Actinomycetota</taxon>
        <taxon>Actinomycetes</taxon>
        <taxon>Mycobacteriales</taxon>
        <taxon>Nocardiaceae</taxon>
        <taxon>Nocardia</taxon>
    </lineage>
</organism>
<dbReference type="AlphaFoldDB" id="A0A849C3J0"/>
<feature type="domain" description="NACHT" evidence="2">
    <location>
        <begin position="103"/>
        <end position="258"/>
    </location>
</feature>
<comment type="caution">
    <text evidence="3">The sequence shown here is derived from an EMBL/GenBank/DDBJ whole genome shotgun (WGS) entry which is preliminary data.</text>
</comment>
<dbReference type="SUPFAM" id="SSF52540">
    <property type="entry name" value="P-loop containing nucleoside triphosphate hydrolases"/>
    <property type="match status" value="1"/>
</dbReference>
<feature type="transmembrane region" description="Helical" evidence="1">
    <location>
        <begin position="504"/>
        <end position="522"/>
    </location>
</feature>
<evidence type="ECO:0000256" key="1">
    <source>
        <dbReference type="SAM" id="Phobius"/>
    </source>
</evidence>
<feature type="transmembrane region" description="Helical" evidence="1">
    <location>
        <begin position="424"/>
        <end position="444"/>
    </location>
</feature>
<feature type="transmembrane region" description="Helical" evidence="1">
    <location>
        <begin position="576"/>
        <end position="595"/>
    </location>
</feature>
<evidence type="ECO:0000259" key="2">
    <source>
        <dbReference type="Pfam" id="PF05729"/>
    </source>
</evidence>
<dbReference type="InterPro" id="IPR007111">
    <property type="entry name" value="NACHT_NTPase"/>
</dbReference>
<accession>A0A849C3J0</accession>
<gene>
    <name evidence="3" type="ORF">HLB23_14245</name>
</gene>
<feature type="transmembrane region" description="Helical" evidence="1">
    <location>
        <begin position="103"/>
        <end position="126"/>
    </location>
</feature>
<protein>
    <submittedName>
        <fullName evidence="3">NACHT domain-containing protein</fullName>
    </submittedName>
</protein>
<dbReference type="Proteomes" id="UP000586827">
    <property type="component" value="Unassembled WGS sequence"/>
</dbReference>